<dbReference type="SUPFAM" id="SSF51695">
    <property type="entry name" value="PLC-like phosphodiesterases"/>
    <property type="match status" value="1"/>
</dbReference>
<dbReference type="InterPro" id="IPR001711">
    <property type="entry name" value="PLipase_C_Pinositol-sp_Y"/>
</dbReference>
<feature type="non-terminal residue" evidence="2">
    <location>
        <position position="1"/>
    </location>
</feature>
<dbReference type="AlphaFoldDB" id="A0ABD0RR34"/>
<dbReference type="Proteomes" id="UP001529510">
    <property type="component" value="Unassembled WGS sequence"/>
</dbReference>
<dbReference type="InterPro" id="IPR001192">
    <property type="entry name" value="PI-PLC_fam"/>
</dbReference>
<comment type="caution">
    <text evidence="2">The sequence shown here is derived from an EMBL/GenBank/DDBJ whole genome shotgun (WGS) entry which is preliminary data.</text>
</comment>
<protein>
    <recommendedName>
        <fullName evidence="1">PI-PLC Y-box domain-containing protein</fullName>
    </recommendedName>
</protein>
<reference evidence="2 3" key="1">
    <citation type="submission" date="2024-05" db="EMBL/GenBank/DDBJ databases">
        <title>Genome sequencing and assembly of Indian major carp, Cirrhinus mrigala (Hamilton, 1822).</title>
        <authorList>
            <person name="Mohindra V."/>
            <person name="Chowdhury L.M."/>
            <person name="Lal K."/>
            <person name="Jena J.K."/>
        </authorList>
    </citation>
    <scope>NUCLEOTIDE SEQUENCE [LARGE SCALE GENOMIC DNA]</scope>
    <source>
        <strain evidence="2">CM1030</strain>
        <tissue evidence="2">Blood</tissue>
    </source>
</reference>
<name>A0ABD0RR34_CIRMR</name>
<sequence>ALNFQTPCPEMDLNQGLFLQNGRSGYNLKPAFLRDPNTKFDPITLPEGPWLRRKTLHVM</sequence>
<dbReference type="EMBL" id="JAMKFB020000002">
    <property type="protein sequence ID" value="KAL0200560.1"/>
    <property type="molecule type" value="Genomic_DNA"/>
</dbReference>
<dbReference type="PANTHER" id="PTHR10336">
    <property type="entry name" value="PHOSPHOINOSITIDE-SPECIFIC PHOSPHOLIPASE C FAMILY PROTEIN"/>
    <property type="match status" value="1"/>
</dbReference>
<organism evidence="2 3">
    <name type="scientific">Cirrhinus mrigala</name>
    <name type="common">Mrigala</name>
    <dbReference type="NCBI Taxonomy" id="683832"/>
    <lineage>
        <taxon>Eukaryota</taxon>
        <taxon>Metazoa</taxon>
        <taxon>Chordata</taxon>
        <taxon>Craniata</taxon>
        <taxon>Vertebrata</taxon>
        <taxon>Euteleostomi</taxon>
        <taxon>Actinopterygii</taxon>
        <taxon>Neopterygii</taxon>
        <taxon>Teleostei</taxon>
        <taxon>Ostariophysi</taxon>
        <taxon>Cypriniformes</taxon>
        <taxon>Cyprinidae</taxon>
        <taxon>Labeoninae</taxon>
        <taxon>Labeonini</taxon>
        <taxon>Cirrhinus</taxon>
    </lineage>
</organism>
<keyword evidence="3" id="KW-1185">Reference proteome</keyword>
<feature type="domain" description="PI-PLC Y-box" evidence="1">
    <location>
        <begin position="1"/>
        <end position="34"/>
    </location>
</feature>
<dbReference type="Pfam" id="PF00387">
    <property type="entry name" value="PI-PLC-Y"/>
    <property type="match status" value="1"/>
</dbReference>
<dbReference type="PROSITE" id="PS50008">
    <property type="entry name" value="PIPLC_Y_DOMAIN"/>
    <property type="match status" value="1"/>
</dbReference>
<evidence type="ECO:0000259" key="1">
    <source>
        <dbReference type="PROSITE" id="PS50008"/>
    </source>
</evidence>
<feature type="non-terminal residue" evidence="2">
    <location>
        <position position="59"/>
    </location>
</feature>
<dbReference type="InterPro" id="IPR017946">
    <property type="entry name" value="PLC-like_Pdiesterase_TIM-brl"/>
</dbReference>
<evidence type="ECO:0000313" key="3">
    <source>
        <dbReference type="Proteomes" id="UP001529510"/>
    </source>
</evidence>
<proteinExistence type="predicted"/>
<evidence type="ECO:0000313" key="2">
    <source>
        <dbReference type="EMBL" id="KAL0200560.1"/>
    </source>
</evidence>
<dbReference type="PANTHER" id="PTHR10336:SF199">
    <property type="entry name" value="PHOSPHOINOSITIDE PHOSPHOLIPASE C"/>
    <property type="match status" value="1"/>
</dbReference>
<dbReference type="Gene3D" id="3.20.20.190">
    <property type="entry name" value="Phosphatidylinositol (PI) phosphodiesterase"/>
    <property type="match status" value="1"/>
</dbReference>
<accession>A0ABD0RR34</accession>
<gene>
    <name evidence="2" type="ORF">M9458_003747</name>
</gene>